<name>W8TJD6_PEPAC</name>
<protein>
    <submittedName>
        <fullName evidence="1">C_GCAxxG_C_C family protein</fullName>
    </submittedName>
</protein>
<dbReference type="InterPro" id="IPR010181">
    <property type="entry name" value="CGCAxxGCC_motif"/>
</dbReference>
<dbReference type="HOGENOM" id="CLU_091283_5_0_9"/>
<dbReference type="PATRIC" id="fig|1286171.3.peg.2582"/>
<evidence type="ECO:0000313" key="1">
    <source>
        <dbReference type="EMBL" id="AHM57908.1"/>
    </source>
</evidence>
<accession>W8TJD6</accession>
<proteinExistence type="predicted"/>
<dbReference type="Pfam" id="PF09719">
    <property type="entry name" value="C_GCAxxG_C_C"/>
    <property type="match status" value="1"/>
</dbReference>
<dbReference type="KEGG" id="eac:EAL2_808p04040"/>
<keyword evidence="2" id="KW-1185">Reference proteome</keyword>
<gene>
    <name evidence="1" type="ORF">EAL2_808p04040</name>
</gene>
<dbReference type="OrthoDB" id="45689at2"/>
<evidence type="ECO:0000313" key="2">
    <source>
        <dbReference type="Proteomes" id="UP000019591"/>
    </source>
</evidence>
<dbReference type="EMBL" id="CP007453">
    <property type="protein sequence ID" value="AHM57908.1"/>
    <property type="molecule type" value="Genomic_DNA"/>
</dbReference>
<keyword evidence="1" id="KW-0614">Plasmid</keyword>
<sequence length="139" mass="15496">MLMDTVRKYRDKSRYDLSCSETIIYAANEEYSLGLNQPAMKSMAPFSAGMYVESVCGAMAASLAVLGVLFTDNVAHQSENLEPLVVEFIDKFKSKLSSSMCADLKPLYRTEEEGCNYVIFAAGEVLQEIVDRELAKRKV</sequence>
<dbReference type="Proteomes" id="UP000019591">
    <property type="component" value="Plasmid EAL2_808p"/>
</dbReference>
<dbReference type="RefSeq" id="WP_025436766.1">
    <property type="nucleotide sequence ID" value="NZ_CP007453.1"/>
</dbReference>
<reference evidence="1 2" key="1">
    <citation type="journal article" date="2014" name="Genome Announc.">
        <title>Complete Genome Sequence of Amino Acid-Utilizing Eubacterium acidaminophilum al-2 (DSM 3953).</title>
        <authorList>
            <person name="Poehlein A."/>
            <person name="Andreesen J.R."/>
            <person name="Daniel R."/>
        </authorList>
    </citation>
    <scope>NUCLEOTIDE SEQUENCE [LARGE SCALE GENOMIC DNA]</scope>
    <source>
        <strain evidence="1 2">DSM 3953</strain>
        <plasmid evidence="2">Plasmid EAL2_808p</plasmid>
    </source>
</reference>
<dbReference type="eggNOG" id="COG2221">
    <property type="taxonomic scope" value="Bacteria"/>
</dbReference>
<dbReference type="AlphaFoldDB" id="W8TJD6"/>
<organism evidence="1 2">
    <name type="scientific">Peptoclostridium acidaminophilum DSM 3953</name>
    <dbReference type="NCBI Taxonomy" id="1286171"/>
    <lineage>
        <taxon>Bacteria</taxon>
        <taxon>Bacillati</taxon>
        <taxon>Bacillota</taxon>
        <taxon>Clostridia</taxon>
        <taxon>Peptostreptococcales</taxon>
        <taxon>Peptoclostridiaceae</taxon>
        <taxon>Peptoclostridium</taxon>
    </lineage>
</organism>
<dbReference type="NCBIfam" id="TIGR01909">
    <property type="entry name" value="C_GCAxxG_C_C"/>
    <property type="match status" value="1"/>
</dbReference>
<geneLocation type="plasmid" evidence="1 2">
    <name>EAL2_808p</name>
</geneLocation>